<gene>
    <name evidence="6" type="ORF">ENL48_02805</name>
    <name evidence="5" type="ORF">ENT89_04820</name>
    <name evidence="4" type="ORF">ENX77_07130</name>
</gene>
<dbReference type="Pfam" id="PF00591">
    <property type="entry name" value="Glycos_transf_3"/>
    <property type="match status" value="1"/>
</dbReference>
<evidence type="ECO:0000256" key="1">
    <source>
        <dbReference type="ARBA" id="ARBA00022676"/>
    </source>
</evidence>
<feature type="domain" description="Glycosyl transferase family 3" evidence="3">
    <location>
        <begin position="25"/>
        <end position="78"/>
    </location>
</feature>
<dbReference type="SUPFAM" id="SSF52418">
    <property type="entry name" value="Nucleoside phosphorylase/phosphoribosyltransferase catalytic domain"/>
    <property type="match status" value="1"/>
</dbReference>
<dbReference type="InterPro" id="IPR000312">
    <property type="entry name" value="Glycosyl_Trfase_fam3"/>
</dbReference>
<sequence>MQHDQAKGDRHLRTGGGLRTFNISTANAGQYVLEVYKPELVNIVAEIVASLKYDHVLVVHGLDGLDEISPIGNSRVASNIIDEVLR</sequence>
<keyword evidence="2" id="KW-0808">Transferase</keyword>
<name>A0A7C3YPH4_9EURY</name>
<evidence type="ECO:0000313" key="4">
    <source>
        <dbReference type="EMBL" id="HGE66866.1"/>
    </source>
</evidence>
<dbReference type="AlphaFoldDB" id="A0A7C3YPH4"/>
<accession>A0A7C3YPH4</accession>
<evidence type="ECO:0000259" key="3">
    <source>
        <dbReference type="Pfam" id="PF00591"/>
    </source>
</evidence>
<organism evidence="4">
    <name type="scientific">Geoglobus ahangari</name>
    <dbReference type="NCBI Taxonomy" id="113653"/>
    <lineage>
        <taxon>Archaea</taxon>
        <taxon>Methanobacteriati</taxon>
        <taxon>Methanobacteriota</taxon>
        <taxon>Archaeoglobi</taxon>
        <taxon>Archaeoglobales</taxon>
        <taxon>Archaeoglobaceae</taxon>
        <taxon>Geoglobus</taxon>
    </lineage>
</organism>
<keyword evidence="1" id="KW-0328">Glycosyltransferase</keyword>
<dbReference type="EMBL" id="DTPI01000033">
    <property type="protein sequence ID" value="HGE66866.1"/>
    <property type="molecule type" value="Genomic_DNA"/>
</dbReference>
<dbReference type="Gene3D" id="3.40.1030.10">
    <property type="entry name" value="Nucleoside phosphorylase/phosphoribosyltransferase catalytic domain"/>
    <property type="match status" value="1"/>
</dbReference>
<proteinExistence type="predicted"/>
<evidence type="ECO:0000313" key="5">
    <source>
        <dbReference type="EMBL" id="HGU59484.1"/>
    </source>
</evidence>
<dbReference type="InterPro" id="IPR035902">
    <property type="entry name" value="Nuc_phospho_transferase"/>
</dbReference>
<evidence type="ECO:0000256" key="2">
    <source>
        <dbReference type="ARBA" id="ARBA00022679"/>
    </source>
</evidence>
<comment type="caution">
    <text evidence="4">The sequence shown here is derived from an EMBL/GenBank/DDBJ whole genome shotgun (WGS) entry which is preliminary data.</text>
</comment>
<dbReference type="EMBL" id="DRUC01000045">
    <property type="protein sequence ID" value="HHF48137.1"/>
    <property type="molecule type" value="Genomic_DNA"/>
</dbReference>
<evidence type="ECO:0000313" key="6">
    <source>
        <dbReference type="EMBL" id="HHF48137.1"/>
    </source>
</evidence>
<reference evidence="4" key="1">
    <citation type="journal article" date="2020" name="mSystems">
        <title>Genome- and Community-Level Interaction Insights into Carbon Utilization and Element Cycling Functions of Hydrothermarchaeota in Hydrothermal Sediment.</title>
        <authorList>
            <person name="Zhou Z."/>
            <person name="Liu Y."/>
            <person name="Xu W."/>
            <person name="Pan J."/>
            <person name="Luo Z.H."/>
            <person name="Li M."/>
        </authorList>
    </citation>
    <scope>NUCLEOTIDE SEQUENCE [LARGE SCALE GENOMIC DNA]</scope>
    <source>
        <strain evidence="6">SpSt-10</strain>
        <strain evidence="5">SpSt-62</strain>
        <strain evidence="4">SpSt-97</strain>
    </source>
</reference>
<protein>
    <recommendedName>
        <fullName evidence="3">Glycosyl transferase family 3 domain-containing protein</fullName>
    </recommendedName>
</protein>
<dbReference type="EMBL" id="DTAK01000037">
    <property type="protein sequence ID" value="HGU59484.1"/>
    <property type="molecule type" value="Genomic_DNA"/>
</dbReference>
<dbReference type="GO" id="GO:0016757">
    <property type="term" value="F:glycosyltransferase activity"/>
    <property type="evidence" value="ECO:0007669"/>
    <property type="project" value="UniProtKB-KW"/>
</dbReference>